<sequence>MPNSRIYIGKLSRDATEKDVEKYFEKFGEIKEINLKNNKNSRYECGFGFVEFNDYRDAEDAVKECNDTMFFDHRIIVEIAHGEKRSRDDRRDDRRSDRYGPPQRTNYRVLVDNLSSSVSWQDLKDFFRKVGRVTFADAHKRREGEGVVEFASYDDMKYAIRKLDETELKGRKMYLSEDTRSRRRSRSRSRSRSRRSRSHYSYRSRSRTRSRSRSRSDSSYSRRSRSTSRSHSRYRSRSRSPRSRSHSISRSPRSRSRSRSESPRSRSRSPQSRSPSRSRSNSPRSRSRSRSHTRSRSRSQSQEVHDEELNKPISNNEEKNSNSPSSQP</sequence>
<dbReference type="GO" id="GO:0003729">
    <property type="term" value="F:mRNA binding"/>
    <property type="evidence" value="ECO:0007669"/>
    <property type="project" value="TreeGrafter"/>
</dbReference>
<keyword evidence="2" id="KW-0597">Phosphoprotein</keyword>
<organism evidence="11 12">
    <name type="scientific">Neocallimastix californiae</name>
    <dbReference type="NCBI Taxonomy" id="1754190"/>
    <lineage>
        <taxon>Eukaryota</taxon>
        <taxon>Fungi</taxon>
        <taxon>Fungi incertae sedis</taxon>
        <taxon>Chytridiomycota</taxon>
        <taxon>Chytridiomycota incertae sedis</taxon>
        <taxon>Neocallimastigomycetes</taxon>
        <taxon>Neocallimastigales</taxon>
        <taxon>Neocallimastigaceae</taxon>
        <taxon>Neocallimastix</taxon>
    </lineage>
</organism>
<comment type="subcellular location">
    <subcellularLocation>
        <location evidence="1">Nucleus</location>
    </subcellularLocation>
</comment>
<keyword evidence="12" id="KW-1185">Reference proteome</keyword>
<evidence type="ECO:0000256" key="4">
    <source>
        <dbReference type="ARBA" id="ARBA00022737"/>
    </source>
</evidence>
<feature type="domain" description="RRM" evidence="10">
    <location>
        <begin position="107"/>
        <end position="180"/>
    </location>
</feature>
<comment type="caution">
    <text evidence="11">The sequence shown here is derived from an EMBL/GenBank/DDBJ whole genome shotgun (WGS) entry which is preliminary data.</text>
</comment>
<keyword evidence="7" id="KW-0539">Nucleus</keyword>
<evidence type="ECO:0000256" key="5">
    <source>
        <dbReference type="ARBA" id="ARBA00022884"/>
    </source>
</evidence>
<dbReference type="GO" id="GO:0008380">
    <property type="term" value="P:RNA splicing"/>
    <property type="evidence" value="ECO:0007669"/>
    <property type="project" value="UniProtKB-KW"/>
</dbReference>
<keyword evidence="6" id="KW-0508">mRNA splicing</keyword>
<dbReference type="SMART" id="SM00360">
    <property type="entry name" value="RRM"/>
    <property type="match status" value="2"/>
</dbReference>
<dbReference type="FunFam" id="3.30.70.330:FF:000028">
    <property type="entry name" value="Putative serine/arginine-rich splicing factor 4"/>
    <property type="match status" value="1"/>
</dbReference>
<dbReference type="InterPro" id="IPR012677">
    <property type="entry name" value="Nucleotide-bd_a/b_plait_sf"/>
</dbReference>
<feature type="domain" description="RRM" evidence="10">
    <location>
        <begin position="4"/>
        <end position="82"/>
    </location>
</feature>
<proteinExistence type="predicted"/>
<feature type="compositionally biased region" description="Basic and acidic residues" evidence="9">
    <location>
        <begin position="303"/>
        <end position="320"/>
    </location>
</feature>
<evidence type="ECO:0000256" key="3">
    <source>
        <dbReference type="ARBA" id="ARBA00022664"/>
    </source>
</evidence>
<dbReference type="SUPFAM" id="SSF54928">
    <property type="entry name" value="RNA-binding domain, RBD"/>
    <property type="match status" value="1"/>
</dbReference>
<dbReference type="EMBL" id="MCOG01000064">
    <property type="protein sequence ID" value="ORY59403.1"/>
    <property type="molecule type" value="Genomic_DNA"/>
</dbReference>
<dbReference type="Pfam" id="PF00076">
    <property type="entry name" value="RRM_1"/>
    <property type="match status" value="2"/>
</dbReference>
<dbReference type="GO" id="GO:0006397">
    <property type="term" value="P:mRNA processing"/>
    <property type="evidence" value="ECO:0007669"/>
    <property type="project" value="UniProtKB-KW"/>
</dbReference>
<feature type="region of interest" description="Disordered" evidence="9">
    <location>
        <begin position="174"/>
        <end position="328"/>
    </location>
</feature>
<evidence type="ECO:0000313" key="11">
    <source>
        <dbReference type="EMBL" id="ORY59403.1"/>
    </source>
</evidence>
<dbReference type="STRING" id="1754190.A0A1Y2DJH1"/>
<gene>
    <name evidence="11" type="ORF">LY90DRAFT_247195</name>
</gene>
<feature type="compositionally biased region" description="Basic residues" evidence="9">
    <location>
        <begin position="181"/>
        <end position="213"/>
    </location>
</feature>
<dbReference type="PANTHER" id="PTHR23003">
    <property type="entry name" value="RNA RECOGNITION MOTIF RRM DOMAIN CONTAINING PROTEIN"/>
    <property type="match status" value="1"/>
</dbReference>
<evidence type="ECO:0000256" key="7">
    <source>
        <dbReference type="ARBA" id="ARBA00023242"/>
    </source>
</evidence>
<dbReference type="Gene3D" id="3.30.70.330">
    <property type="match status" value="2"/>
</dbReference>
<accession>A0A1Y2DJH1</accession>
<dbReference type="InterPro" id="IPR050374">
    <property type="entry name" value="RRT5_SRSF_SR"/>
</dbReference>
<evidence type="ECO:0000256" key="1">
    <source>
        <dbReference type="ARBA" id="ARBA00004123"/>
    </source>
</evidence>
<evidence type="ECO:0000256" key="6">
    <source>
        <dbReference type="ARBA" id="ARBA00023187"/>
    </source>
</evidence>
<name>A0A1Y2DJH1_9FUNG</name>
<dbReference type="PROSITE" id="PS50102">
    <property type="entry name" value="RRM"/>
    <property type="match status" value="2"/>
</dbReference>
<dbReference type="GO" id="GO:0005634">
    <property type="term" value="C:nucleus"/>
    <property type="evidence" value="ECO:0007669"/>
    <property type="project" value="UniProtKB-SubCell"/>
</dbReference>
<dbReference type="OrthoDB" id="1099063at2759"/>
<keyword evidence="5 8" id="KW-0694">RNA-binding</keyword>
<evidence type="ECO:0000256" key="8">
    <source>
        <dbReference type="PROSITE-ProRule" id="PRU00176"/>
    </source>
</evidence>
<feature type="compositionally biased region" description="Basic residues" evidence="9">
    <location>
        <begin position="222"/>
        <end position="257"/>
    </location>
</feature>
<evidence type="ECO:0000313" key="12">
    <source>
        <dbReference type="Proteomes" id="UP000193920"/>
    </source>
</evidence>
<evidence type="ECO:0000259" key="10">
    <source>
        <dbReference type="PROSITE" id="PS50102"/>
    </source>
</evidence>
<dbReference type="InterPro" id="IPR000504">
    <property type="entry name" value="RRM_dom"/>
</dbReference>
<dbReference type="GO" id="GO:0005737">
    <property type="term" value="C:cytoplasm"/>
    <property type="evidence" value="ECO:0007669"/>
    <property type="project" value="TreeGrafter"/>
</dbReference>
<dbReference type="CDD" id="cd12339">
    <property type="entry name" value="RRM2_SRSF1_4_like"/>
    <property type="match status" value="1"/>
</dbReference>
<keyword evidence="4" id="KW-0677">Repeat</keyword>
<dbReference type="InterPro" id="IPR035979">
    <property type="entry name" value="RBD_domain_sf"/>
</dbReference>
<feature type="compositionally biased region" description="Basic residues" evidence="9">
    <location>
        <begin position="285"/>
        <end position="297"/>
    </location>
</feature>
<reference evidence="11 12" key="1">
    <citation type="submission" date="2016-08" db="EMBL/GenBank/DDBJ databases">
        <title>A Parts List for Fungal Cellulosomes Revealed by Comparative Genomics.</title>
        <authorList>
            <consortium name="DOE Joint Genome Institute"/>
            <person name="Haitjema C.H."/>
            <person name="Gilmore S.P."/>
            <person name="Henske J.K."/>
            <person name="Solomon K.V."/>
            <person name="De Groot R."/>
            <person name="Kuo A."/>
            <person name="Mondo S.J."/>
            <person name="Salamov A.A."/>
            <person name="Labutti K."/>
            <person name="Zhao Z."/>
            <person name="Chiniquy J."/>
            <person name="Barry K."/>
            <person name="Brewer H.M."/>
            <person name="Purvine S.O."/>
            <person name="Wright A.T."/>
            <person name="Boxma B."/>
            <person name="Van Alen T."/>
            <person name="Hackstein J.H."/>
            <person name="Baker S.E."/>
            <person name="Grigoriev I.V."/>
            <person name="O'Malley M.A."/>
        </authorList>
    </citation>
    <scope>NUCLEOTIDE SEQUENCE [LARGE SCALE GENOMIC DNA]</scope>
    <source>
        <strain evidence="11 12">G1</strain>
    </source>
</reference>
<protein>
    <submittedName>
        <fullName evidence="11">RNA-binding domain-containing protein</fullName>
    </submittedName>
</protein>
<dbReference type="PANTHER" id="PTHR23003:SF51">
    <property type="entry name" value="SERINE-ARGININE PROTEIN 55"/>
    <property type="match status" value="1"/>
</dbReference>
<evidence type="ECO:0000256" key="2">
    <source>
        <dbReference type="ARBA" id="ARBA00022553"/>
    </source>
</evidence>
<dbReference type="AlphaFoldDB" id="A0A1Y2DJH1"/>
<feature type="compositionally biased region" description="Low complexity" evidence="9">
    <location>
        <begin position="268"/>
        <end position="284"/>
    </location>
</feature>
<evidence type="ECO:0000256" key="9">
    <source>
        <dbReference type="SAM" id="MobiDB-lite"/>
    </source>
</evidence>
<dbReference type="Proteomes" id="UP000193920">
    <property type="component" value="Unassembled WGS sequence"/>
</dbReference>
<keyword evidence="3" id="KW-0507">mRNA processing</keyword>